<comment type="subcellular location">
    <subcellularLocation>
        <location evidence="1">Mitochondrion</location>
    </subcellularLocation>
</comment>
<accession>A0A1B9GYP2</accession>
<dbReference type="GO" id="GO:0032979">
    <property type="term" value="P:protein insertion into mitochondrial inner membrane from matrix"/>
    <property type="evidence" value="ECO:0007669"/>
    <property type="project" value="InterPro"/>
</dbReference>
<reference evidence="5 6" key="1">
    <citation type="submission" date="2013-07" db="EMBL/GenBank/DDBJ databases">
        <title>The Genome Sequence of Cryptococcus heveanensis BCC8398.</title>
        <authorList>
            <consortium name="The Broad Institute Genome Sequencing Platform"/>
            <person name="Cuomo C."/>
            <person name="Litvintseva A."/>
            <person name="Chen Y."/>
            <person name="Heitman J."/>
            <person name="Sun S."/>
            <person name="Springer D."/>
            <person name="Dromer F."/>
            <person name="Young S.K."/>
            <person name="Zeng Q."/>
            <person name="Gargeya S."/>
            <person name="Fitzgerald M."/>
            <person name="Abouelleil A."/>
            <person name="Alvarado L."/>
            <person name="Berlin A.M."/>
            <person name="Chapman S.B."/>
            <person name="Dewar J."/>
            <person name="Goldberg J."/>
            <person name="Griggs A."/>
            <person name="Gujja S."/>
            <person name="Hansen M."/>
            <person name="Howarth C."/>
            <person name="Imamovic A."/>
            <person name="Larimer J."/>
            <person name="McCowan C."/>
            <person name="Murphy C."/>
            <person name="Pearson M."/>
            <person name="Priest M."/>
            <person name="Roberts A."/>
            <person name="Saif S."/>
            <person name="Shea T."/>
            <person name="Sykes S."/>
            <person name="Wortman J."/>
            <person name="Nusbaum C."/>
            <person name="Birren B."/>
        </authorList>
    </citation>
    <scope>NUCLEOTIDE SEQUENCE [LARGE SCALE GENOMIC DNA]</scope>
    <source>
        <strain evidence="5 6">BCC8398</strain>
    </source>
</reference>
<dbReference type="InterPro" id="IPR024621">
    <property type="entry name" value="Mba1"/>
</dbReference>
<dbReference type="Pfam" id="PF07961">
    <property type="entry name" value="MBA1"/>
    <property type="match status" value="1"/>
</dbReference>
<dbReference type="PANTHER" id="PTHR28554:SF1">
    <property type="entry name" value="LARGE RIBOSOMAL SUBUNIT PROTEIN ML45"/>
    <property type="match status" value="1"/>
</dbReference>
<dbReference type="Gene3D" id="3.10.450.240">
    <property type="match status" value="1"/>
</dbReference>
<sequence length="338" mass="37654">MSLFPSLRAQAQSSTSGLTKLGRPVLSPFNNPSHHPYLSLRNASTSGSYPATSGNSTASSAGASASASASASARALQASSTSRSIQDVEKELAEQRQMMARAARTNPGMDIGTQSLPVLEPHVDTPPPFKYYIPYIGDEAFKQWKRERQERAMLTRQSLSEIISRKGFPEHRKSILSNVMAPIRNGWLILRRSNTIKQSIADMNKRYQEYMRIQAEGNIGQAAAISKDNALSAASHVIRTRKDKLRWQLIKENAKPYLVSSRLTVVDPRDMRMAAQLVLRFDTDQALITQKGNNTPTRRTQRVVENIIFEAFPINSTSEWKIKGKLVEAPTNGEKRQQ</sequence>
<organism evidence="5 6">
    <name type="scientific">Kwoniella heveanensis BCC8398</name>
    <dbReference type="NCBI Taxonomy" id="1296120"/>
    <lineage>
        <taxon>Eukaryota</taxon>
        <taxon>Fungi</taxon>
        <taxon>Dikarya</taxon>
        <taxon>Basidiomycota</taxon>
        <taxon>Agaricomycotina</taxon>
        <taxon>Tremellomycetes</taxon>
        <taxon>Tremellales</taxon>
        <taxon>Cryptococcaceae</taxon>
        <taxon>Kwoniella</taxon>
    </lineage>
</organism>
<name>A0A1B9GYP2_9TREE</name>
<keyword evidence="6" id="KW-1185">Reference proteome</keyword>
<evidence type="ECO:0000256" key="3">
    <source>
        <dbReference type="ARBA" id="ARBA00023128"/>
    </source>
</evidence>
<evidence type="ECO:0000256" key="2">
    <source>
        <dbReference type="ARBA" id="ARBA00022946"/>
    </source>
</evidence>
<protein>
    <recommendedName>
        <fullName evidence="7">Tim44-like domain-containing protein</fullName>
    </recommendedName>
</protein>
<dbReference type="InterPro" id="IPR051975">
    <property type="entry name" value="mtLSU_mL45"/>
</dbReference>
<dbReference type="Proteomes" id="UP000092666">
    <property type="component" value="Unassembled WGS sequence"/>
</dbReference>
<dbReference type="OrthoDB" id="19619at2759"/>
<feature type="region of interest" description="Disordered" evidence="4">
    <location>
        <begin position="1"/>
        <end position="62"/>
    </location>
</feature>
<dbReference type="AlphaFoldDB" id="A0A1B9GYP2"/>
<evidence type="ECO:0000313" key="5">
    <source>
        <dbReference type="EMBL" id="OCF36120.1"/>
    </source>
</evidence>
<evidence type="ECO:0000256" key="4">
    <source>
        <dbReference type="SAM" id="MobiDB-lite"/>
    </source>
</evidence>
<feature type="compositionally biased region" description="Low complexity" evidence="4">
    <location>
        <begin position="51"/>
        <end position="62"/>
    </location>
</feature>
<evidence type="ECO:0008006" key="7">
    <source>
        <dbReference type="Google" id="ProtNLM"/>
    </source>
</evidence>
<evidence type="ECO:0000256" key="1">
    <source>
        <dbReference type="ARBA" id="ARBA00004173"/>
    </source>
</evidence>
<keyword evidence="3" id="KW-0496">Mitochondrion</keyword>
<dbReference type="GO" id="GO:0005743">
    <property type="term" value="C:mitochondrial inner membrane"/>
    <property type="evidence" value="ECO:0007669"/>
    <property type="project" value="InterPro"/>
</dbReference>
<dbReference type="PANTHER" id="PTHR28554">
    <property type="entry name" value="39S RIBOSOMAL PROTEIN L45, MITOCHONDRIAL"/>
    <property type="match status" value="1"/>
</dbReference>
<proteinExistence type="predicted"/>
<gene>
    <name evidence="5" type="ORF">I316_01992</name>
</gene>
<feature type="compositionally biased region" description="Polar residues" evidence="4">
    <location>
        <begin position="41"/>
        <end position="50"/>
    </location>
</feature>
<keyword evidence="2" id="KW-0809">Transit peptide</keyword>
<reference evidence="6" key="2">
    <citation type="submission" date="2013-12" db="EMBL/GenBank/DDBJ databases">
        <title>Evolution of pathogenesis and genome organization in the Tremellales.</title>
        <authorList>
            <person name="Cuomo C."/>
            <person name="Litvintseva A."/>
            <person name="Heitman J."/>
            <person name="Chen Y."/>
            <person name="Sun S."/>
            <person name="Springer D."/>
            <person name="Dromer F."/>
            <person name="Young S."/>
            <person name="Zeng Q."/>
            <person name="Chapman S."/>
            <person name="Gujja S."/>
            <person name="Saif S."/>
            <person name="Birren B."/>
        </authorList>
    </citation>
    <scope>NUCLEOTIDE SEQUENCE [LARGE SCALE GENOMIC DNA]</scope>
    <source>
        <strain evidence="6">BCC8398</strain>
    </source>
</reference>
<evidence type="ECO:0000313" key="6">
    <source>
        <dbReference type="Proteomes" id="UP000092666"/>
    </source>
</evidence>
<dbReference type="EMBL" id="KI669496">
    <property type="protein sequence ID" value="OCF36120.1"/>
    <property type="molecule type" value="Genomic_DNA"/>
</dbReference>
<feature type="compositionally biased region" description="Polar residues" evidence="4">
    <location>
        <begin position="9"/>
        <end position="18"/>
    </location>
</feature>